<keyword evidence="6 7" id="KW-0998">Cell outer membrane</keyword>
<evidence type="ECO:0000313" key="9">
    <source>
        <dbReference type="EMBL" id="MFD2554807.1"/>
    </source>
</evidence>
<evidence type="ECO:0000313" key="10">
    <source>
        <dbReference type="Proteomes" id="UP001597440"/>
    </source>
</evidence>
<dbReference type="EMBL" id="JBHULD010000014">
    <property type="protein sequence ID" value="MFD2554807.1"/>
    <property type="molecule type" value="Genomic_DNA"/>
</dbReference>
<reference evidence="10" key="1">
    <citation type="journal article" date="2019" name="Int. J. Syst. Evol. Microbiol.">
        <title>The Global Catalogue of Microorganisms (GCM) 10K type strain sequencing project: providing services to taxonomists for standard genome sequencing and annotation.</title>
        <authorList>
            <consortium name="The Broad Institute Genomics Platform"/>
            <consortium name="The Broad Institute Genome Sequencing Center for Infectious Disease"/>
            <person name="Wu L."/>
            <person name="Ma J."/>
        </authorList>
    </citation>
    <scope>NUCLEOTIDE SEQUENCE [LARGE SCALE GENOMIC DNA]</scope>
    <source>
        <strain evidence="10">KCTC 52298</strain>
    </source>
</reference>
<gene>
    <name evidence="9" type="ORF">ACFSQW_10425</name>
</gene>
<dbReference type="SUPFAM" id="SSF56935">
    <property type="entry name" value="Porins"/>
    <property type="match status" value="1"/>
</dbReference>
<evidence type="ECO:0000259" key="8">
    <source>
        <dbReference type="Pfam" id="PF07715"/>
    </source>
</evidence>
<dbReference type="Gene3D" id="2.170.130.10">
    <property type="entry name" value="TonB-dependent receptor, plug domain"/>
    <property type="match status" value="1"/>
</dbReference>
<dbReference type="InterPro" id="IPR008969">
    <property type="entry name" value="CarboxyPept-like_regulatory"/>
</dbReference>
<keyword evidence="4 7" id="KW-0812">Transmembrane</keyword>
<dbReference type="InterPro" id="IPR023997">
    <property type="entry name" value="TonB-dep_OMP_SusC/RagA_CS"/>
</dbReference>
<keyword evidence="5 7" id="KW-0472">Membrane</keyword>
<dbReference type="InterPro" id="IPR023996">
    <property type="entry name" value="TonB-dep_OMP_SusC/RagA"/>
</dbReference>
<dbReference type="SUPFAM" id="SSF49464">
    <property type="entry name" value="Carboxypeptidase regulatory domain-like"/>
    <property type="match status" value="1"/>
</dbReference>
<organism evidence="9 10">
    <name type="scientific">Sphingobacterium tabacisoli</name>
    <dbReference type="NCBI Taxonomy" id="2044855"/>
    <lineage>
        <taxon>Bacteria</taxon>
        <taxon>Pseudomonadati</taxon>
        <taxon>Bacteroidota</taxon>
        <taxon>Sphingobacteriia</taxon>
        <taxon>Sphingobacteriales</taxon>
        <taxon>Sphingobacteriaceae</taxon>
        <taxon>Sphingobacterium</taxon>
    </lineage>
</organism>
<dbReference type="Proteomes" id="UP001597440">
    <property type="component" value="Unassembled WGS sequence"/>
</dbReference>
<dbReference type="NCBIfam" id="TIGR04057">
    <property type="entry name" value="SusC_RagA_signa"/>
    <property type="match status" value="1"/>
</dbReference>
<dbReference type="Gene3D" id="2.60.40.1120">
    <property type="entry name" value="Carboxypeptidase-like, regulatory domain"/>
    <property type="match status" value="1"/>
</dbReference>
<comment type="similarity">
    <text evidence="7">Belongs to the TonB-dependent receptor family.</text>
</comment>
<sequence>MKNYIVSLGYTRVRPLFKYLIVMKMVLVLLLALLAQARADVSAQTLTIKGKSMSLLHVFREIKKQTGYTVICNAEIIAEAGPIDVSLKDKPLREGLSLLLPSQDLSYEILKKSIIIQRIERPTTVVNADITAVNLQQRMVSGQVRTMSGQLLPGASVSIKGKALETKTDSDGRYTISATKDDILTFSFLGYNTQTQVVGERHTIDMILEVFQAEIEDVVVIGYGTQSKRELTTAIAQVKGEELTKVVSNTISAGLKGKATGLRVHSTSGAPGAQAEITIRGGSSINKSNSPLVLIDGMPGALATVPPQDVESIEVLKDAASTAIYGARASNGIILVTTKKGKAGKTKVTGNVYYGYQNAGRRIKRLDAEQFLSIVRPAIEQSSYRSWLTLAHPAGTGNDAKSNFSTRYLQSGEEVPLGWKTMPDPLDPTKTLVFEDTDVENNVFQGGNTMNVHVTATGGTEKLKYMSSIGYTKDEGFVKMSDWDNFTLRSNLSYQLSDRLRMHTNLGFTKSYSNAIHNQANIFSRSIHMAPTLRSVMPDGTIPGGRDANFNNPLHILDNITYNSNTFRFMGKVGIEWDIIQGLVARADGYYNPTYSHREYFQKANMYNSQRPAEYFGDLDQSNQFEGTLTYNKNWGSHKVNALIGASSLSYNIYGYNARAQGGSSDDIITLNASSEYLGASSTRERERLNSTFGRISYSFKSKYLLSGSLRIDASSKFINDRRVGYFPGVSAGYLISEEEFLKKQTWINQLKIRTSYGLTGNNAVGRYDYQGLWSIANIYDGGAAATPSSMPNRSLRWENSAQIDLGLDISLLKDDLVNLTLDYYSKNTNNLLFSRPLPNTSGFGSIESNVGKVRFYGYEAAATVKLLRKADFQWQLGANISYNLNKVLALPSNGIDKNRIGGIRFADGSGGVGGIAEGERLYSIVGYRTDFLIDNADQATAARYDDRAGGWDPVTRKSTVGKKFAGDYEWQDRNGDNRITADDQFVLGYHIPTTTGGLNTNLNYRGIELYILTDFALGHHIYDRQISMLNAYGENGYIVPTVDVLDAWKVPGDAARTSIPRFDVQDGSNLGQWNWYRTSNLNAYKGNYLAIREVKLSYGFSEKILQRYGLGTLTVYASGLNLHYFTAYPGYITEYSGSGRNVGDNNYPNPRVFTVGLNLGF</sequence>
<comment type="subcellular location">
    <subcellularLocation>
        <location evidence="1 7">Cell outer membrane</location>
        <topology evidence="1 7">Multi-pass membrane protein</topology>
    </subcellularLocation>
</comment>
<dbReference type="RefSeq" id="WP_210353196.1">
    <property type="nucleotide sequence ID" value="NZ_JAEQMU010000001.1"/>
</dbReference>
<keyword evidence="10" id="KW-1185">Reference proteome</keyword>
<evidence type="ECO:0000256" key="6">
    <source>
        <dbReference type="ARBA" id="ARBA00023237"/>
    </source>
</evidence>
<protein>
    <submittedName>
        <fullName evidence="9">SusC/RagA family TonB-linked outer membrane protein</fullName>
    </submittedName>
</protein>
<dbReference type="Pfam" id="PF07715">
    <property type="entry name" value="Plug"/>
    <property type="match status" value="1"/>
</dbReference>
<comment type="caution">
    <text evidence="9">The sequence shown here is derived from an EMBL/GenBank/DDBJ whole genome shotgun (WGS) entry which is preliminary data.</text>
</comment>
<dbReference type="InterPro" id="IPR037066">
    <property type="entry name" value="Plug_dom_sf"/>
</dbReference>
<evidence type="ECO:0000256" key="1">
    <source>
        <dbReference type="ARBA" id="ARBA00004571"/>
    </source>
</evidence>
<accession>A0ABW5L0S8</accession>
<evidence type="ECO:0000256" key="4">
    <source>
        <dbReference type="ARBA" id="ARBA00022692"/>
    </source>
</evidence>
<proteinExistence type="inferred from homology"/>
<dbReference type="InterPro" id="IPR012910">
    <property type="entry name" value="Plug_dom"/>
</dbReference>
<name>A0ABW5L0S8_9SPHI</name>
<evidence type="ECO:0000256" key="3">
    <source>
        <dbReference type="ARBA" id="ARBA00022452"/>
    </source>
</evidence>
<keyword evidence="3 7" id="KW-1134">Transmembrane beta strand</keyword>
<evidence type="ECO:0000256" key="5">
    <source>
        <dbReference type="ARBA" id="ARBA00023136"/>
    </source>
</evidence>
<evidence type="ECO:0000256" key="2">
    <source>
        <dbReference type="ARBA" id="ARBA00022448"/>
    </source>
</evidence>
<dbReference type="Pfam" id="PF13715">
    <property type="entry name" value="CarbopepD_reg_2"/>
    <property type="match status" value="1"/>
</dbReference>
<dbReference type="InterPro" id="IPR036942">
    <property type="entry name" value="Beta-barrel_TonB_sf"/>
</dbReference>
<keyword evidence="2 7" id="KW-0813">Transport</keyword>
<dbReference type="PROSITE" id="PS52016">
    <property type="entry name" value="TONB_DEPENDENT_REC_3"/>
    <property type="match status" value="1"/>
</dbReference>
<feature type="domain" description="TonB-dependent receptor plug" evidence="8">
    <location>
        <begin position="228"/>
        <end position="333"/>
    </location>
</feature>
<dbReference type="NCBIfam" id="TIGR04056">
    <property type="entry name" value="OMP_RagA_SusC"/>
    <property type="match status" value="1"/>
</dbReference>
<dbReference type="Gene3D" id="2.40.170.20">
    <property type="entry name" value="TonB-dependent receptor, beta-barrel domain"/>
    <property type="match status" value="1"/>
</dbReference>
<evidence type="ECO:0000256" key="7">
    <source>
        <dbReference type="PROSITE-ProRule" id="PRU01360"/>
    </source>
</evidence>
<dbReference type="InterPro" id="IPR039426">
    <property type="entry name" value="TonB-dep_rcpt-like"/>
</dbReference>